<feature type="compositionally biased region" description="Polar residues" evidence="1">
    <location>
        <begin position="42"/>
        <end position="58"/>
    </location>
</feature>
<proteinExistence type="predicted"/>
<feature type="compositionally biased region" description="Basic and acidic residues" evidence="1">
    <location>
        <begin position="80"/>
        <end position="100"/>
    </location>
</feature>
<protein>
    <submittedName>
        <fullName evidence="2">Uncharacterized protein</fullName>
    </submittedName>
</protein>
<feature type="compositionally biased region" description="Basic residues" evidence="1">
    <location>
        <begin position="149"/>
        <end position="160"/>
    </location>
</feature>
<feature type="region of interest" description="Disordered" evidence="1">
    <location>
        <begin position="1"/>
        <end position="119"/>
    </location>
</feature>
<dbReference type="AlphaFoldDB" id="A0AAD7SFK4"/>
<feature type="compositionally biased region" description="Polar residues" evidence="1">
    <location>
        <begin position="101"/>
        <end position="119"/>
    </location>
</feature>
<evidence type="ECO:0000256" key="1">
    <source>
        <dbReference type="SAM" id="MobiDB-lite"/>
    </source>
</evidence>
<evidence type="ECO:0000313" key="2">
    <source>
        <dbReference type="EMBL" id="KAJ8401558.1"/>
    </source>
</evidence>
<name>A0AAD7SFK4_9TELE</name>
<feature type="compositionally biased region" description="Basic and acidic residues" evidence="1">
    <location>
        <begin position="1"/>
        <end position="22"/>
    </location>
</feature>
<evidence type="ECO:0000313" key="3">
    <source>
        <dbReference type="Proteomes" id="UP001221898"/>
    </source>
</evidence>
<sequence length="160" mass="17767">MDGVFPREDRGLPGEEGFRSEIETVTLGGERVLSLTEEPVGQSHTHSYQVSPRESQCPSEPHAAHDESYGASPKLSSEWGNKRGTQDTGGVDHLEGEHGSNNDSSSLASTAGSTPQDDNLLQNNEYAFIDLLHEVVQNQGRWTRDRWKQTHLNKQRSNKQ</sequence>
<dbReference type="EMBL" id="JAINUG010000069">
    <property type="protein sequence ID" value="KAJ8401558.1"/>
    <property type="molecule type" value="Genomic_DNA"/>
</dbReference>
<reference evidence="2" key="1">
    <citation type="journal article" date="2023" name="Science">
        <title>Genome structures resolve the early diversification of teleost fishes.</title>
        <authorList>
            <person name="Parey E."/>
            <person name="Louis A."/>
            <person name="Montfort J."/>
            <person name="Bouchez O."/>
            <person name="Roques C."/>
            <person name="Iampietro C."/>
            <person name="Lluch J."/>
            <person name="Castinel A."/>
            <person name="Donnadieu C."/>
            <person name="Desvignes T."/>
            <person name="Floi Bucao C."/>
            <person name="Jouanno E."/>
            <person name="Wen M."/>
            <person name="Mejri S."/>
            <person name="Dirks R."/>
            <person name="Jansen H."/>
            <person name="Henkel C."/>
            <person name="Chen W.J."/>
            <person name="Zahm M."/>
            <person name="Cabau C."/>
            <person name="Klopp C."/>
            <person name="Thompson A.W."/>
            <person name="Robinson-Rechavi M."/>
            <person name="Braasch I."/>
            <person name="Lecointre G."/>
            <person name="Bobe J."/>
            <person name="Postlethwait J.H."/>
            <person name="Berthelot C."/>
            <person name="Roest Crollius H."/>
            <person name="Guiguen Y."/>
        </authorList>
    </citation>
    <scope>NUCLEOTIDE SEQUENCE</scope>
    <source>
        <strain evidence="2">NC1722</strain>
    </source>
</reference>
<dbReference type="Proteomes" id="UP001221898">
    <property type="component" value="Unassembled WGS sequence"/>
</dbReference>
<keyword evidence="3" id="KW-1185">Reference proteome</keyword>
<comment type="caution">
    <text evidence="2">The sequence shown here is derived from an EMBL/GenBank/DDBJ whole genome shotgun (WGS) entry which is preliminary data.</text>
</comment>
<organism evidence="2 3">
    <name type="scientific">Aldrovandia affinis</name>
    <dbReference type="NCBI Taxonomy" id="143900"/>
    <lineage>
        <taxon>Eukaryota</taxon>
        <taxon>Metazoa</taxon>
        <taxon>Chordata</taxon>
        <taxon>Craniata</taxon>
        <taxon>Vertebrata</taxon>
        <taxon>Euteleostomi</taxon>
        <taxon>Actinopterygii</taxon>
        <taxon>Neopterygii</taxon>
        <taxon>Teleostei</taxon>
        <taxon>Notacanthiformes</taxon>
        <taxon>Halosauridae</taxon>
        <taxon>Aldrovandia</taxon>
    </lineage>
</organism>
<accession>A0AAD7SFK4</accession>
<feature type="region of interest" description="Disordered" evidence="1">
    <location>
        <begin position="141"/>
        <end position="160"/>
    </location>
</feature>
<gene>
    <name evidence="2" type="ORF">AAFF_G00378750</name>
</gene>